<comment type="caution">
    <text evidence="9">The sequence shown here is derived from an EMBL/GenBank/DDBJ whole genome shotgun (WGS) entry which is preliminary data.</text>
</comment>
<evidence type="ECO:0000259" key="8">
    <source>
        <dbReference type="PROSITE" id="PS50110"/>
    </source>
</evidence>
<dbReference type="PROSITE" id="PS50110">
    <property type="entry name" value="RESPONSE_REGULATORY"/>
    <property type="match status" value="1"/>
</dbReference>
<dbReference type="InterPro" id="IPR003661">
    <property type="entry name" value="HisK_dim/P_dom"/>
</dbReference>
<dbReference type="GO" id="GO:0005524">
    <property type="term" value="F:ATP binding"/>
    <property type="evidence" value="ECO:0007669"/>
    <property type="project" value="UniProtKB-KW"/>
</dbReference>
<dbReference type="CDD" id="cd17546">
    <property type="entry name" value="REC_hyHK_CKI1_RcsC-like"/>
    <property type="match status" value="1"/>
</dbReference>
<keyword evidence="9" id="KW-0547">Nucleotide-binding</keyword>
<dbReference type="InterPro" id="IPR036890">
    <property type="entry name" value="HATPase_C_sf"/>
</dbReference>
<accession>A0ABU5MZG5</accession>
<dbReference type="InterPro" id="IPR036097">
    <property type="entry name" value="HisK_dim/P_sf"/>
</dbReference>
<dbReference type="EC" id="2.7.13.3" evidence="2"/>
<dbReference type="CDD" id="cd00082">
    <property type="entry name" value="HisKA"/>
    <property type="match status" value="1"/>
</dbReference>
<evidence type="ECO:0000256" key="2">
    <source>
        <dbReference type="ARBA" id="ARBA00012438"/>
    </source>
</evidence>
<dbReference type="InterPro" id="IPR001789">
    <property type="entry name" value="Sig_transdc_resp-reg_receiver"/>
</dbReference>
<dbReference type="InterPro" id="IPR005467">
    <property type="entry name" value="His_kinase_dom"/>
</dbReference>
<gene>
    <name evidence="9" type="ORF">P9H32_13265</name>
</gene>
<feature type="domain" description="Histidine kinase" evidence="7">
    <location>
        <begin position="95"/>
        <end position="316"/>
    </location>
</feature>
<dbReference type="SUPFAM" id="SSF55874">
    <property type="entry name" value="ATPase domain of HSP90 chaperone/DNA topoisomerase II/histidine kinase"/>
    <property type="match status" value="1"/>
</dbReference>
<evidence type="ECO:0000256" key="5">
    <source>
        <dbReference type="PROSITE-ProRule" id="PRU00169"/>
    </source>
</evidence>
<reference evidence="9 10" key="1">
    <citation type="journal article" date="2024" name="Appl. Environ. Microbiol.">
        <title>Pontiella agarivorans sp. nov., a novel marine anaerobic bacterium capable of degrading macroalgal polysaccharides and fixing nitrogen.</title>
        <authorList>
            <person name="Liu N."/>
            <person name="Kivenson V."/>
            <person name="Peng X."/>
            <person name="Cui Z."/>
            <person name="Lankiewicz T.S."/>
            <person name="Gosselin K.M."/>
            <person name="English C.J."/>
            <person name="Blair E.M."/>
            <person name="O'Malley M.A."/>
            <person name="Valentine D.L."/>
        </authorList>
    </citation>
    <scope>NUCLEOTIDE SEQUENCE [LARGE SCALE GENOMIC DNA]</scope>
    <source>
        <strain evidence="9 10">NLcol2</strain>
    </source>
</reference>
<evidence type="ECO:0000256" key="3">
    <source>
        <dbReference type="ARBA" id="ARBA00022553"/>
    </source>
</evidence>
<dbReference type="Proteomes" id="UP001290861">
    <property type="component" value="Unassembled WGS sequence"/>
</dbReference>
<feature type="coiled-coil region" evidence="6">
    <location>
        <begin position="44"/>
        <end position="81"/>
    </location>
</feature>
<dbReference type="EMBL" id="JARVCO010000012">
    <property type="protein sequence ID" value="MDZ8119595.1"/>
    <property type="molecule type" value="Genomic_DNA"/>
</dbReference>
<evidence type="ECO:0000259" key="7">
    <source>
        <dbReference type="PROSITE" id="PS50109"/>
    </source>
</evidence>
<dbReference type="Pfam" id="PF00512">
    <property type="entry name" value="HisKA"/>
    <property type="match status" value="1"/>
</dbReference>
<evidence type="ECO:0000256" key="4">
    <source>
        <dbReference type="ARBA" id="ARBA00023012"/>
    </source>
</evidence>
<dbReference type="Gene3D" id="1.10.287.130">
    <property type="match status" value="1"/>
</dbReference>
<dbReference type="SUPFAM" id="SSF52172">
    <property type="entry name" value="CheY-like"/>
    <property type="match status" value="1"/>
</dbReference>
<dbReference type="PANTHER" id="PTHR45339">
    <property type="entry name" value="HYBRID SIGNAL TRANSDUCTION HISTIDINE KINASE J"/>
    <property type="match status" value="1"/>
</dbReference>
<evidence type="ECO:0000313" key="9">
    <source>
        <dbReference type="EMBL" id="MDZ8119595.1"/>
    </source>
</evidence>
<dbReference type="PRINTS" id="PR00344">
    <property type="entry name" value="BCTRLSENSOR"/>
</dbReference>
<dbReference type="Gene3D" id="3.30.565.10">
    <property type="entry name" value="Histidine kinase-like ATPase, C-terminal domain"/>
    <property type="match status" value="1"/>
</dbReference>
<sequence>MDLIFLVFLLLAAVTVITILVVQNRSLQRLLKEAKDVSKRDADIAILVSMNEDTEEAREKLQEANAQLQKSISRANKLAIDAQAASVAKSQFLANMSHEIRTPMNGIIGVTNLLLDSNLNEDQQELASTVHRSGKALLSIVNDILDFSKIEAGHMAVEIRDFNLKEVLGDLKAMLTVQAEKKGIGLCVQVEPGAPEKLCGDVARLRQILTNLIGNAIKFTDEGEVSLFVRMANNHADHIHLRFEVQDTGIGIEEEKLRYVFEAFQQQDSSTSRKYGGTGLGLTICKQLVEIMGGEIGVSSVPGQGSLFWFEIPVNLQKIHGQGVFDFVDTAQRPVKEEPSDTQDVMVMARSRIREMDSELRILVVEDNRVNQTVAVRTLVKMGVHAEAVGDGEEAIERVKSHSYDLILMDVQMPKMDGLETTQVIRSLEKENNLPRMPIIAMTAHALCGDRERCLESGMDGYITKPINVADLSGIIFQTLEN</sequence>
<evidence type="ECO:0000256" key="6">
    <source>
        <dbReference type="SAM" id="Coils"/>
    </source>
</evidence>
<dbReference type="Gene3D" id="3.40.50.2300">
    <property type="match status" value="1"/>
</dbReference>
<dbReference type="SMART" id="SM00448">
    <property type="entry name" value="REC"/>
    <property type="match status" value="1"/>
</dbReference>
<keyword evidence="3 5" id="KW-0597">Phosphoprotein</keyword>
<dbReference type="RefSeq" id="WP_322609385.1">
    <property type="nucleotide sequence ID" value="NZ_JARVCO010000012.1"/>
</dbReference>
<keyword evidence="4" id="KW-0902">Two-component regulatory system</keyword>
<feature type="modified residue" description="4-aspartylphosphate" evidence="5">
    <location>
        <position position="410"/>
    </location>
</feature>
<dbReference type="Pfam" id="PF00072">
    <property type="entry name" value="Response_reg"/>
    <property type="match status" value="1"/>
</dbReference>
<keyword evidence="6" id="KW-0175">Coiled coil</keyword>
<dbReference type="PANTHER" id="PTHR45339:SF1">
    <property type="entry name" value="HYBRID SIGNAL TRANSDUCTION HISTIDINE KINASE J"/>
    <property type="match status" value="1"/>
</dbReference>
<keyword evidence="10" id="KW-1185">Reference proteome</keyword>
<name>A0ABU5MZG5_9BACT</name>
<comment type="catalytic activity">
    <reaction evidence="1">
        <text>ATP + protein L-histidine = ADP + protein N-phospho-L-histidine.</text>
        <dbReference type="EC" id="2.7.13.3"/>
    </reaction>
</comment>
<evidence type="ECO:0000313" key="10">
    <source>
        <dbReference type="Proteomes" id="UP001290861"/>
    </source>
</evidence>
<dbReference type="InterPro" id="IPR003594">
    <property type="entry name" value="HATPase_dom"/>
</dbReference>
<organism evidence="9 10">
    <name type="scientific">Pontiella agarivorans</name>
    <dbReference type="NCBI Taxonomy" id="3038953"/>
    <lineage>
        <taxon>Bacteria</taxon>
        <taxon>Pseudomonadati</taxon>
        <taxon>Kiritimatiellota</taxon>
        <taxon>Kiritimatiellia</taxon>
        <taxon>Kiritimatiellales</taxon>
        <taxon>Pontiellaceae</taxon>
        <taxon>Pontiella</taxon>
    </lineage>
</organism>
<protein>
    <recommendedName>
        <fullName evidence="2">histidine kinase</fullName>
        <ecNumber evidence="2">2.7.13.3</ecNumber>
    </recommendedName>
</protein>
<evidence type="ECO:0000256" key="1">
    <source>
        <dbReference type="ARBA" id="ARBA00000085"/>
    </source>
</evidence>
<dbReference type="SUPFAM" id="SSF47384">
    <property type="entry name" value="Homodimeric domain of signal transducing histidine kinase"/>
    <property type="match status" value="1"/>
</dbReference>
<dbReference type="InterPro" id="IPR011006">
    <property type="entry name" value="CheY-like_superfamily"/>
</dbReference>
<dbReference type="PROSITE" id="PS50109">
    <property type="entry name" value="HIS_KIN"/>
    <property type="match status" value="1"/>
</dbReference>
<dbReference type="Pfam" id="PF02518">
    <property type="entry name" value="HATPase_c"/>
    <property type="match status" value="1"/>
</dbReference>
<dbReference type="InterPro" id="IPR004358">
    <property type="entry name" value="Sig_transdc_His_kin-like_C"/>
</dbReference>
<dbReference type="CDD" id="cd16922">
    <property type="entry name" value="HATPase_EvgS-ArcB-TorS-like"/>
    <property type="match status" value="1"/>
</dbReference>
<proteinExistence type="predicted"/>
<dbReference type="SMART" id="SM00388">
    <property type="entry name" value="HisKA"/>
    <property type="match status" value="1"/>
</dbReference>
<keyword evidence="9" id="KW-0067">ATP-binding</keyword>
<feature type="domain" description="Response regulatory" evidence="8">
    <location>
        <begin position="361"/>
        <end position="480"/>
    </location>
</feature>
<dbReference type="SMART" id="SM00387">
    <property type="entry name" value="HATPase_c"/>
    <property type="match status" value="1"/>
</dbReference>